<comment type="caution">
    <text evidence="1">The sequence shown here is derived from an EMBL/GenBank/DDBJ whole genome shotgun (WGS) entry which is preliminary data.</text>
</comment>
<dbReference type="RefSeq" id="WP_150445978.1">
    <property type="nucleotide sequence ID" value="NZ_VYQE01000004.1"/>
</dbReference>
<dbReference type="Proteomes" id="UP000326554">
    <property type="component" value="Unassembled WGS sequence"/>
</dbReference>
<protein>
    <submittedName>
        <fullName evidence="1">Uncharacterized protein</fullName>
    </submittedName>
</protein>
<evidence type="ECO:0000313" key="1">
    <source>
        <dbReference type="EMBL" id="KAA9006959.1"/>
    </source>
</evidence>
<name>A0A5J5GFE6_9RHOB</name>
<gene>
    <name evidence="1" type="ORF">F3S47_14430</name>
</gene>
<organism evidence="1 2">
    <name type="scientific">Histidinibacterium aquaticum</name>
    <dbReference type="NCBI Taxonomy" id="2613962"/>
    <lineage>
        <taxon>Bacteria</taxon>
        <taxon>Pseudomonadati</taxon>
        <taxon>Pseudomonadota</taxon>
        <taxon>Alphaproteobacteria</taxon>
        <taxon>Rhodobacterales</taxon>
        <taxon>Paracoccaceae</taxon>
        <taxon>Histidinibacterium</taxon>
    </lineage>
</organism>
<dbReference type="AlphaFoldDB" id="A0A5J5GFE6"/>
<proteinExistence type="predicted"/>
<sequence>MTKHIIDQPKDTTNGRLGRFLKLERAARPDAKTVNLQRRSRGDGASRLKRFLRIDRGMSA</sequence>
<keyword evidence="2" id="KW-1185">Reference proteome</keyword>
<reference evidence="1 2" key="1">
    <citation type="submission" date="2019-09" db="EMBL/GenBank/DDBJ databases">
        <authorList>
            <person name="Park J.-S."/>
            <person name="Choi H.-J."/>
        </authorList>
    </citation>
    <scope>NUCLEOTIDE SEQUENCE [LARGE SCALE GENOMIC DNA]</scope>
    <source>
        <strain evidence="1 2">176SS1-4</strain>
    </source>
</reference>
<dbReference type="EMBL" id="VYQE01000004">
    <property type="protein sequence ID" value="KAA9006959.1"/>
    <property type="molecule type" value="Genomic_DNA"/>
</dbReference>
<accession>A0A5J5GFE6</accession>
<evidence type="ECO:0000313" key="2">
    <source>
        <dbReference type="Proteomes" id="UP000326554"/>
    </source>
</evidence>